<reference evidence="3 4" key="1">
    <citation type="journal article" date="2024" name="BMC Biol.">
        <title>Comparative genomics of Ascetosporea gives new insight into the evolutionary basis for animal parasitism in Rhizaria.</title>
        <authorList>
            <person name="Hiltunen Thoren M."/>
            <person name="Onut-Brannstrom I."/>
            <person name="Alfjorden A."/>
            <person name="Peckova H."/>
            <person name="Swords F."/>
            <person name="Hooper C."/>
            <person name="Holzer A.S."/>
            <person name="Bass D."/>
            <person name="Burki F."/>
        </authorList>
    </citation>
    <scope>NUCLEOTIDE SEQUENCE [LARGE SCALE GENOMIC DNA]</scope>
    <source>
        <strain evidence="3">20-A016</strain>
    </source>
</reference>
<dbReference type="PANTHER" id="PTHR23305">
    <property type="entry name" value="OBG GTPASE FAMILY"/>
    <property type="match status" value="1"/>
</dbReference>
<keyword evidence="1" id="KW-0547">Nucleotide-binding</keyword>
<feature type="domain" description="OBG-type G" evidence="2">
    <location>
        <begin position="1"/>
        <end position="179"/>
    </location>
</feature>
<accession>A0ABV2AU05</accession>
<dbReference type="InterPro" id="IPR006073">
    <property type="entry name" value="GTP-bd"/>
</dbReference>
<protein>
    <recommendedName>
        <fullName evidence="2">OBG-type G domain-containing protein</fullName>
    </recommendedName>
</protein>
<keyword evidence="4" id="KW-1185">Reference proteome</keyword>
<evidence type="ECO:0000313" key="3">
    <source>
        <dbReference type="EMBL" id="MES1923131.1"/>
    </source>
</evidence>
<feature type="non-terminal residue" evidence="3">
    <location>
        <position position="179"/>
    </location>
</feature>
<sequence length="179" mass="20044">ITDIAGLVKGASTGKGLGNEFLSHIYGVDGIFHVVRAFPSKTVEHVEGNIDPVRDLEIITNELRLKDASIVEKKINSMERVAASTNDSTVKDEFECYKKLLKILKNCDSLLSTKWTNNEIDLINALYLLTAKPVVFLVNVSAVSWQNKKNKWVNGIKEWVKKTHPNSPLIMFSAAFEQK</sequence>
<name>A0ABV2AU05_9EUKA</name>
<gene>
    <name evidence="3" type="ORF">MHBO_004673</name>
</gene>
<evidence type="ECO:0000256" key="1">
    <source>
        <dbReference type="ARBA" id="ARBA00022741"/>
    </source>
</evidence>
<proteinExistence type="predicted"/>
<dbReference type="Gene3D" id="1.10.150.300">
    <property type="entry name" value="TGS-like domain"/>
    <property type="match status" value="1"/>
</dbReference>
<dbReference type="Proteomes" id="UP001439008">
    <property type="component" value="Unassembled WGS sequence"/>
</dbReference>
<feature type="non-terminal residue" evidence="3">
    <location>
        <position position="1"/>
    </location>
</feature>
<dbReference type="PANTHER" id="PTHR23305:SF18">
    <property type="entry name" value="OBG-TYPE G DOMAIN-CONTAINING PROTEIN"/>
    <property type="match status" value="1"/>
</dbReference>
<dbReference type="SUPFAM" id="SSF52540">
    <property type="entry name" value="P-loop containing nucleoside triphosphate hydrolases"/>
    <property type="match status" value="1"/>
</dbReference>
<dbReference type="InterPro" id="IPR027417">
    <property type="entry name" value="P-loop_NTPase"/>
</dbReference>
<evidence type="ECO:0000313" key="4">
    <source>
        <dbReference type="Proteomes" id="UP001439008"/>
    </source>
</evidence>
<organism evidence="3 4">
    <name type="scientific">Bonamia ostreae</name>
    <dbReference type="NCBI Taxonomy" id="126728"/>
    <lineage>
        <taxon>Eukaryota</taxon>
        <taxon>Sar</taxon>
        <taxon>Rhizaria</taxon>
        <taxon>Endomyxa</taxon>
        <taxon>Ascetosporea</taxon>
        <taxon>Haplosporida</taxon>
        <taxon>Bonamia</taxon>
    </lineage>
</organism>
<dbReference type="InterPro" id="IPR023192">
    <property type="entry name" value="TGS-like_dom_sf"/>
</dbReference>
<dbReference type="PRINTS" id="PR00326">
    <property type="entry name" value="GTP1OBG"/>
</dbReference>
<dbReference type="InterPro" id="IPR031167">
    <property type="entry name" value="G_OBG"/>
</dbReference>
<dbReference type="PROSITE" id="PS51710">
    <property type="entry name" value="G_OBG"/>
    <property type="match status" value="1"/>
</dbReference>
<dbReference type="EMBL" id="JBDODL010004804">
    <property type="protein sequence ID" value="MES1923131.1"/>
    <property type="molecule type" value="Genomic_DNA"/>
</dbReference>
<evidence type="ECO:0000259" key="2">
    <source>
        <dbReference type="PROSITE" id="PS51710"/>
    </source>
</evidence>
<dbReference type="Gene3D" id="3.40.50.300">
    <property type="entry name" value="P-loop containing nucleotide triphosphate hydrolases"/>
    <property type="match status" value="1"/>
</dbReference>
<comment type="caution">
    <text evidence="3">The sequence shown here is derived from an EMBL/GenBank/DDBJ whole genome shotgun (WGS) entry which is preliminary data.</text>
</comment>